<dbReference type="Proteomes" id="UP000267430">
    <property type="component" value="Unassembled WGS sequence"/>
</dbReference>
<keyword evidence="2" id="KW-1185">Reference proteome</keyword>
<reference evidence="1 2" key="1">
    <citation type="submission" date="2018-12" db="EMBL/GenBank/DDBJ databases">
        <title>Bacillus chawlae sp. nov., Bacillus glennii sp. nov., and Bacillus saganii sp. nov. Isolated from the Vehicle Assembly Building at Kennedy Space Center where the Viking Spacecraft were Assembled.</title>
        <authorList>
            <person name="Seuylemezian A."/>
            <person name="Vaishampayan P."/>
        </authorList>
    </citation>
    <scope>NUCLEOTIDE SEQUENCE [LARGE SCALE GENOMIC DNA]</scope>
    <source>
        <strain evidence="1 2">L5</strain>
    </source>
</reference>
<dbReference type="EMBL" id="RYZZ01000016">
    <property type="protein sequence ID" value="RUQ28406.1"/>
    <property type="molecule type" value="Genomic_DNA"/>
</dbReference>
<evidence type="ECO:0000313" key="1">
    <source>
        <dbReference type="EMBL" id="RUQ28406.1"/>
    </source>
</evidence>
<accession>A0A3S0TUS9</accession>
<gene>
    <name evidence="1" type="ORF">ELQ35_12535</name>
</gene>
<protein>
    <submittedName>
        <fullName evidence="1">Uncharacterized protein</fullName>
    </submittedName>
</protein>
<organism evidence="1 2">
    <name type="scientific">Peribacillus cavernae</name>
    <dbReference type="NCBI Taxonomy" id="1674310"/>
    <lineage>
        <taxon>Bacteria</taxon>
        <taxon>Bacillati</taxon>
        <taxon>Bacillota</taxon>
        <taxon>Bacilli</taxon>
        <taxon>Bacillales</taxon>
        <taxon>Bacillaceae</taxon>
        <taxon>Peribacillus</taxon>
    </lineage>
</organism>
<name>A0A3S0TUS9_9BACI</name>
<proteinExistence type="predicted"/>
<dbReference type="OrthoDB" id="2696719at2"/>
<dbReference type="RefSeq" id="WP_126865167.1">
    <property type="nucleotide sequence ID" value="NZ_JAUSTX010000003.1"/>
</dbReference>
<comment type="caution">
    <text evidence="1">The sequence shown here is derived from an EMBL/GenBank/DDBJ whole genome shotgun (WGS) entry which is preliminary data.</text>
</comment>
<sequence>MLRLLLRFTMLGGAVYFGFRYRYLLLNTVLSTGFLRKFLVTSTLNMPGVRNKMIQGVFKSE</sequence>
<dbReference type="AlphaFoldDB" id="A0A3S0TUS9"/>
<evidence type="ECO:0000313" key="2">
    <source>
        <dbReference type="Proteomes" id="UP000267430"/>
    </source>
</evidence>